<proteinExistence type="predicted"/>
<dbReference type="InterPro" id="IPR034904">
    <property type="entry name" value="FSCA_dom_sf"/>
</dbReference>
<dbReference type="SUPFAM" id="SSF117916">
    <property type="entry name" value="Fe-S cluster assembly (FSCA) domain-like"/>
    <property type="match status" value="1"/>
</dbReference>
<dbReference type="Pfam" id="PF23451">
    <property type="entry name" value="Zn_ribbon_PaaD"/>
    <property type="match status" value="1"/>
</dbReference>
<dbReference type="InterPro" id="IPR052339">
    <property type="entry name" value="Fe-S_Maturation_MIP18"/>
</dbReference>
<reference evidence="4" key="1">
    <citation type="submission" date="2016-10" db="EMBL/GenBank/DDBJ databases">
        <authorList>
            <person name="Varghese N."/>
            <person name="Submissions S."/>
        </authorList>
    </citation>
    <scope>NUCLEOTIDE SEQUENCE [LARGE SCALE GENOMIC DNA]</scope>
    <source>
        <strain evidence="4">DSM 17044</strain>
    </source>
</reference>
<feature type="domain" description="MIP18 family-like" evidence="1">
    <location>
        <begin position="10"/>
        <end position="81"/>
    </location>
</feature>
<dbReference type="PANTHER" id="PTHR42831">
    <property type="entry name" value="FE-S PROTEIN MATURATION AUXILIARY FACTOR YITW"/>
    <property type="match status" value="1"/>
</dbReference>
<dbReference type="RefSeq" id="WP_177241545.1">
    <property type="nucleotide sequence ID" value="NZ_FOAP01000027.1"/>
</dbReference>
<dbReference type="Pfam" id="PF01883">
    <property type="entry name" value="FeS_assembly_P"/>
    <property type="match status" value="1"/>
</dbReference>
<accession>A0A1H8CU72</accession>
<keyword evidence="4" id="KW-1185">Reference proteome</keyword>
<sequence>MSPPEGGASAVWTALDGVNDPELPVISIVQLGMVRDVRVDGARCTVVFSPTFLGCPASRLISREIEQAVRGLGLEPDVQVSHAKPWSPGQISAQGREALRAVHISIGHGAVTEEGALGGLESLEKDRVPCTRCGSEDTVLISAFGSTRCRAVRRCKPCQGLFEQLKPL</sequence>
<organism evidence="3 4">
    <name type="scientific">Stigmatella aurantiaca</name>
    <dbReference type="NCBI Taxonomy" id="41"/>
    <lineage>
        <taxon>Bacteria</taxon>
        <taxon>Pseudomonadati</taxon>
        <taxon>Myxococcota</taxon>
        <taxon>Myxococcia</taxon>
        <taxon>Myxococcales</taxon>
        <taxon>Cystobacterineae</taxon>
        <taxon>Archangiaceae</taxon>
        <taxon>Stigmatella</taxon>
    </lineage>
</organism>
<gene>
    <name evidence="3" type="ORF">SAMN05444354_12764</name>
</gene>
<evidence type="ECO:0000259" key="1">
    <source>
        <dbReference type="Pfam" id="PF01883"/>
    </source>
</evidence>
<dbReference type="InterPro" id="IPR056572">
    <property type="entry name" value="Zn_ribbon_PaaD"/>
</dbReference>
<dbReference type="AlphaFoldDB" id="A0A1H8CU72"/>
<dbReference type="Gene3D" id="3.30.300.130">
    <property type="entry name" value="Fe-S cluster assembly (FSCA)"/>
    <property type="match status" value="1"/>
</dbReference>
<dbReference type="NCBIfam" id="TIGR02159">
    <property type="entry name" value="PA_CoA_Oxy4"/>
    <property type="match status" value="1"/>
</dbReference>
<dbReference type="PANTHER" id="PTHR42831:SF3">
    <property type="entry name" value="1,2-PHENYLACETYL-COA EPOXIDASE, SUBUNIT D-RELATED"/>
    <property type="match status" value="1"/>
</dbReference>
<evidence type="ECO:0000313" key="4">
    <source>
        <dbReference type="Proteomes" id="UP000182719"/>
    </source>
</evidence>
<dbReference type="InterPro" id="IPR011883">
    <property type="entry name" value="PaaD-like"/>
</dbReference>
<protein>
    <submittedName>
        <fullName evidence="3">Ring-1,2-phenylacetyl-CoA epoxidase subunit PaaD</fullName>
    </submittedName>
</protein>
<name>A0A1H8CU72_STIAU</name>
<dbReference type="Proteomes" id="UP000182719">
    <property type="component" value="Unassembled WGS sequence"/>
</dbReference>
<feature type="domain" description="PaaD zinc beta ribbon" evidence="2">
    <location>
        <begin position="123"/>
        <end position="166"/>
    </location>
</feature>
<dbReference type="InterPro" id="IPR002744">
    <property type="entry name" value="MIP18-like"/>
</dbReference>
<dbReference type="EMBL" id="FOAP01000027">
    <property type="protein sequence ID" value="SEM97994.1"/>
    <property type="molecule type" value="Genomic_DNA"/>
</dbReference>
<evidence type="ECO:0000313" key="3">
    <source>
        <dbReference type="EMBL" id="SEM97994.1"/>
    </source>
</evidence>
<evidence type="ECO:0000259" key="2">
    <source>
        <dbReference type="Pfam" id="PF23451"/>
    </source>
</evidence>